<name>A0ABS4DG84_9CHLR</name>
<sequence>MMLSRRKALQECGWASEHAGLLLDRYLYRAGSASGESDSPQAELVAQVTSVREPKAYKLFFKQWQDALTNRGAAQRVARTRGRLILNLGAESVIETSLALHRTYGMPYLPGSALKGLAAAYARQYLEGEAWQATRDIKQPSYGEHYKTIFGTPEEAGYITFFDALYLPGSGLNGQALYQDIITVHHPDYYQGQGSPPADWDSPTPVPFVSATGHYLIALHGPPAWVNLTFKILALALDELGIGAKTSSGYGRMALLEPPAQAQATASSSSAATTSSRTATSSSRTYDLSRYQPGHSFAGEVSTVSDDEFQIQLPNIPPEVAIGVIARGPDVPSWTVRAKARVEIVRRHERADGLVIFELKRAPKK</sequence>
<dbReference type="PANTHER" id="PTHR39965">
    <property type="entry name" value="CRISPR SYSTEM CMR SUBUNIT CMR6"/>
    <property type="match status" value="1"/>
</dbReference>
<feature type="domain" description="CRISPR type III-associated protein" evidence="3">
    <location>
        <begin position="90"/>
        <end position="253"/>
    </location>
</feature>
<feature type="compositionally biased region" description="Low complexity" evidence="2">
    <location>
        <begin position="265"/>
        <end position="285"/>
    </location>
</feature>
<dbReference type="Pfam" id="PF03787">
    <property type="entry name" value="RAMPs"/>
    <property type="match status" value="1"/>
</dbReference>
<evidence type="ECO:0000256" key="2">
    <source>
        <dbReference type="SAM" id="MobiDB-lite"/>
    </source>
</evidence>
<dbReference type="InterPro" id="IPR010172">
    <property type="entry name" value="CRISPR-assoc_prot_TM1791"/>
</dbReference>
<protein>
    <submittedName>
        <fullName evidence="4">Type III-B CRISPR module RAMP protein Cmr6</fullName>
    </submittedName>
</protein>
<dbReference type="RefSeq" id="WP_205712733.1">
    <property type="nucleotide sequence ID" value="NZ_SIJK02000070.1"/>
</dbReference>
<dbReference type="InterPro" id="IPR005537">
    <property type="entry name" value="RAMP_III_fam"/>
</dbReference>
<dbReference type="PANTHER" id="PTHR39965:SF1">
    <property type="entry name" value="CRISPR SYSTEM CMR SUBUNIT CMR6"/>
    <property type="match status" value="1"/>
</dbReference>
<keyword evidence="1" id="KW-0051">Antiviral defense</keyword>
<dbReference type="Proteomes" id="UP001193081">
    <property type="component" value="Unassembled WGS sequence"/>
</dbReference>
<gene>
    <name evidence="4" type="primary">cmr6</name>
    <name evidence="4" type="ORF">EYB53_022265</name>
</gene>
<proteinExistence type="predicted"/>
<feature type="region of interest" description="Disordered" evidence="2">
    <location>
        <begin position="265"/>
        <end position="287"/>
    </location>
</feature>
<evidence type="ECO:0000259" key="3">
    <source>
        <dbReference type="Pfam" id="PF03787"/>
    </source>
</evidence>
<dbReference type="NCBIfam" id="TIGR01898">
    <property type="entry name" value="cas_TM1791_cmr6"/>
    <property type="match status" value="1"/>
</dbReference>
<evidence type="ECO:0000313" key="5">
    <source>
        <dbReference type="Proteomes" id="UP001193081"/>
    </source>
</evidence>
<reference evidence="4 5" key="1">
    <citation type="submission" date="2021-03" db="EMBL/GenBank/DDBJ databases">
        <authorList>
            <person name="Grouzdev D.S."/>
        </authorList>
    </citation>
    <scope>NUCLEOTIDE SEQUENCE [LARGE SCALE GENOMIC DNA]</scope>
    <source>
        <strain evidence="4 5">M50-1</strain>
    </source>
</reference>
<evidence type="ECO:0000256" key="1">
    <source>
        <dbReference type="ARBA" id="ARBA00023118"/>
    </source>
</evidence>
<dbReference type="EMBL" id="SIJK02000070">
    <property type="protein sequence ID" value="MBP1468454.1"/>
    <property type="molecule type" value="Genomic_DNA"/>
</dbReference>
<keyword evidence="5" id="KW-1185">Reference proteome</keyword>
<evidence type="ECO:0000313" key="4">
    <source>
        <dbReference type="EMBL" id="MBP1468454.1"/>
    </source>
</evidence>
<accession>A0ABS4DG84</accession>
<comment type="caution">
    <text evidence="4">The sequence shown here is derived from an EMBL/GenBank/DDBJ whole genome shotgun (WGS) entry which is preliminary data.</text>
</comment>
<organism evidence="4 5">
    <name type="scientific">Candidatus Chloroploca mongolica</name>
    <dbReference type="NCBI Taxonomy" id="2528176"/>
    <lineage>
        <taxon>Bacteria</taxon>
        <taxon>Bacillati</taxon>
        <taxon>Chloroflexota</taxon>
        <taxon>Chloroflexia</taxon>
        <taxon>Chloroflexales</taxon>
        <taxon>Chloroflexineae</taxon>
        <taxon>Oscillochloridaceae</taxon>
        <taxon>Candidatus Chloroploca</taxon>
    </lineage>
</organism>